<feature type="region of interest" description="Disordered" evidence="1">
    <location>
        <begin position="400"/>
        <end position="424"/>
    </location>
</feature>
<dbReference type="Proteomes" id="UP001160625">
    <property type="component" value="Unassembled WGS sequence"/>
</dbReference>
<dbReference type="Pfam" id="PF13550">
    <property type="entry name" value="Phage-tail_3"/>
    <property type="match status" value="1"/>
</dbReference>
<evidence type="ECO:0000256" key="1">
    <source>
        <dbReference type="SAM" id="MobiDB-lite"/>
    </source>
</evidence>
<dbReference type="Pfam" id="PF23666">
    <property type="entry name" value="Rcc01698_C"/>
    <property type="match status" value="1"/>
</dbReference>
<evidence type="ECO:0000313" key="5">
    <source>
        <dbReference type="Proteomes" id="UP001160625"/>
    </source>
</evidence>
<evidence type="ECO:0000259" key="2">
    <source>
        <dbReference type="Pfam" id="PF13550"/>
    </source>
</evidence>
<dbReference type="RefSeq" id="WP_281044837.1">
    <property type="nucleotide sequence ID" value="NZ_JARYGZ010000001.1"/>
</dbReference>
<proteinExistence type="predicted"/>
<reference evidence="4" key="1">
    <citation type="submission" date="2023-04" db="EMBL/GenBank/DDBJ databases">
        <title>Sphingomonas sp. MAHUQ-71 isolated from rice field.</title>
        <authorList>
            <person name="Huq M.A."/>
        </authorList>
    </citation>
    <scope>NUCLEOTIDE SEQUENCE</scope>
    <source>
        <strain evidence="4">MAHUQ-71</strain>
    </source>
</reference>
<dbReference type="InterPro" id="IPR032876">
    <property type="entry name" value="J_dom"/>
</dbReference>
<feature type="domain" description="Tip attachment protein J" evidence="2">
    <location>
        <begin position="229"/>
        <end position="385"/>
    </location>
</feature>
<dbReference type="EMBL" id="JARYGZ010000001">
    <property type="protein sequence ID" value="MDH7639573.1"/>
    <property type="molecule type" value="Genomic_DNA"/>
</dbReference>
<evidence type="ECO:0000313" key="4">
    <source>
        <dbReference type="EMBL" id="MDH7639573.1"/>
    </source>
</evidence>
<sequence length="731" mass="74711">MATLVLTAVGTVVGGPIGAAIGAVIGNQIDRAIFTPKGAKGPRLDSLAVQGSSYGADLPRLFGTMRASGSVIWATDLRESTHKSGGKGKPATTTYSYSASFAVVLSARPVRTIHRIWADGALLRGAAKDWKTDVGAFRLHTGEDGQAIDPLIAAAEGIDATPAHRGLAYAVFEDLQLADYGNRIPSLSFEVEADDGAVSLTTIAAILSESEVSGAGGPLLGGYAASGDSLRGAIEGLGSALPVAFADGADGLHLVDETAAPLDLPVTEMGAFASGAKPVPRVVIERQAAGTLNEALSIGYYDPALDYQIGSQSARRDVSARRAGAIDLPAAVDASSAQSIVEARLAREWAGRTTARLALPLRHLDIAAGAIVAVPGQNGRWRVTERAFEDMVLTLTVQRLPPATGDAPPASSGSGLSQPDLPHGPTTLALLDLPSLGDDPATAPTLLVAAAGEQAGWRKAALTLSLDDGASWQAIGGTAAPAIIGQAVTVLVSGSSAVRDDANSVDILLLNDAMALASSDATSLSAATNLALLGDELIQFASAEQIGPRLFRLAGLLRGRRGSEWAIGGHAIGDRFVLVDPDALLAWPLPLSAIGRSVRVSANGVGDSAPAEADLTFQARAMRPPAPVALLGTAMPDGSVSVGWTRRSRAGWDWLDDTDVPLAEETERYQILLSRPGGVDRLLTVAEPVATIAPADLDALGGAGPLTITIAQIGTTAASLPPATLTMTSGA</sequence>
<accession>A0ABT6N482</accession>
<protein>
    <submittedName>
        <fullName evidence="4">Phage tail protein</fullName>
    </submittedName>
</protein>
<feature type="domain" description="Rcc01698-like C-terminal" evidence="3">
    <location>
        <begin position="482"/>
        <end position="577"/>
    </location>
</feature>
<dbReference type="InterPro" id="IPR056490">
    <property type="entry name" value="Rcc01698_C"/>
</dbReference>
<name>A0ABT6N482_9SPHN</name>
<keyword evidence="5" id="KW-1185">Reference proteome</keyword>
<organism evidence="4 5">
    <name type="scientific">Sphingomonas oryzagri</name>
    <dbReference type="NCBI Taxonomy" id="3042314"/>
    <lineage>
        <taxon>Bacteria</taxon>
        <taxon>Pseudomonadati</taxon>
        <taxon>Pseudomonadota</taxon>
        <taxon>Alphaproteobacteria</taxon>
        <taxon>Sphingomonadales</taxon>
        <taxon>Sphingomonadaceae</taxon>
        <taxon>Sphingomonas</taxon>
    </lineage>
</organism>
<gene>
    <name evidence="4" type="ORF">QGN17_12610</name>
</gene>
<evidence type="ECO:0000259" key="3">
    <source>
        <dbReference type="Pfam" id="PF23666"/>
    </source>
</evidence>
<comment type="caution">
    <text evidence="4">The sequence shown here is derived from an EMBL/GenBank/DDBJ whole genome shotgun (WGS) entry which is preliminary data.</text>
</comment>